<dbReference type="GO" id="GO:0016779">
    <property type="term" value="F:nucleotidyltransferase activity"/>
    <property type="evidence" value="ECO:0007669"/>
    <property type="project" value="InterPro"/>
</dbReference>
<dbReference type="AlphaFoldDB" id="A0A426TSS6"/>
<dbReference type="InterPro" id="IPR043519">
    <property type="entry name" value="NT_sf"/>
</dbReference>
<sequence>MNTALETIYPLVTNQLLHAMVERMRMAGSPLKIVLFGSHARGDARHDSDLDILVIEESDLPRYKRAPRYLRALVGLFPTKDIVVWTPAEVQAWARVPNAFVTTALREGKVLYERQH</sequence>
<dbReference type="Gene3D" id="3.30.460.10">
    <property type="entry name" value="Beta Polymerase, domain 2"/>
    <property type="match status" value="1"/>
</dbReference>
<dbReference type="SUPFAM" id="SSF81301">
    <property type="entry name" value="Nucleotidyltransferase"/>
    <property type="match status" value="1"/>
</dbReference>
<dbReference type="Pfam" id="PF01909">
    <property type="entry name" value="NTP_transf_2"/>
    <property type="match status" value="1"/>
</dbReference>
<comment type="caution">
    <text evidence="2">The sequence shown here is derived from an EMBL/GenBank/DDBJ whole genome shotgun (WGS) entry which is preliminary data.</text>
</comment>
<reference evidence="2 3" key="1">
    <citation type="submission" date="2018-12" db="EMBL/GenBank/DDBJ databases">
        <title>Genome Sequence of Candidatus Viridilinea halotolerans isolated from saline sulfide-rich spring.</title>
        <authorList>
            <person name="Grouzdev D.S."/>
            <person name="Burganskaya E.I."/>
            <person name="Krutkina M.S."/>
            <person name="Sukhacheva M.V."/>
            <person name="Gorlenko V.M."/>
        </authorList>
    </citation>
    <scope>NUCLEOTIDE SEQUENCE [LARGE SCALE GENOMIC DNA]</scope>
    <source>
        <strain evidence="2">Chok-6</strain>
    </source>
</reference>
<feature type="domain" description="Polymerase nucleotidyl transferase" evidence="1">
    <location>
        <begin position="25"/>
        <end position="66"/>
    </location>
</feature>
<dbReference type="EMBL" id="RSAS01000801">
    <property type="protein sequence ID" value="RRR67233.1"/>
    <property type="molecule type" value="Genomic_DNA"/>
</dbReference>
<dbReference type="Proteomes" id="UP000280307">
    <property type="component" value="Unassembled WGS sequence"/>
</dbReference>
<name>A0A426TSS6_9CHLR</name>
<proteinExistence type="predicted"/>
<dbReference type="PANTHER" id="PTHR33933:SF3">
    <property type="entry name" value="PROTEIN ADENYLYLTRANSFERASE MJ0604-RELATED"/>
    <property type="match status" value="1"/>
</dbReference>
<dbReference type="InterPro" id="IPR052548">
    <property type="entry name" value="Type_VII_TA_antitoxin"/>
</dbReference>
<dbReference type="CDD" id="cd05403">
    <property type="entry name" value="NT_KNTase_like"/>
    <property type="match status" value="1"/>
</dbReference>
<keyword evidence="2" id="KW-0808">Transferase</keyword>
<dbReference type="InterPro" id="IPR002934">
    <property type="entry name" value="Polymerase_NTP_transf_dom"/>
</dbReference>
<gene>
    <name evidence="2" type="ORF">EI684_19245</name>
</gene>
<evidence type="ECO:0000259" key="1">
    <source>
        <dbReference type="Pfam" id="PF01909"/>
    </source>
</evidence>
<organism evidence="2 3">
    <name type="scientific">Candidatus Viridilinea halotolerans</name>
    <dbReference type="NCBI Taxonomy" id="2491704"/>
    <lineage>
        <taxon>Bacteria</taxon>
        <taxon>Bacillati</taxon>
        <taxon>Chloroflexota</taxon>
        <taxon>Chloroflexia</taxon>
        <taxon>Chloroflexales</taxon>
        <taxon>Chloroflexineae</taxon>
        <taxon>Oscillochloridaceae</taxon>
        <taxon>Candidatus Viridilinea</taxon>
    </lineage>
</organism>
<dbReference type="PANTHER" id="PTHR33933">
    <property type="entry name" value="NUCLEOTIDYLTRANSFERASE"/>
    <property type="match status" value="1"/>
</dbReference>
<evidence type="ECO:0000313" key="2">
    <source>
        <dbReference type="EMBL" id="RRR67233.1"/>
    </source>
</evidence>
<evidence type="ECO:0000313" key="3">
    <source>
        <dbReference type="Proteomes" id="UP000280307"/>
    </source>
</evidence>
<protein>
    <submittedName>
        <fullName evidence="2">Nucleotidyltransferase domain-containing protein</fullName>
    </submittedName>
</protein>
<accession>A0A426TSS6</accession>